<feature type="compositionally biased region" description="Basic and acidic residues" evidence="1">
    <location>
        <begin position="12"/>
        <end position="26"/>
    </location>
</feature>
<evidence type="ECO:0000256" key="1">
    <source>
        <dbReference type="SAM" id="MobiDB-lite"/>
    </source>
</evidence>
<evidence type="ECO:0000313" key="2">
    <source>
        <dbReference type="EMBL" id="ETL25118.1"/>
    </source>
</evidence>
<proteinExistence type="predicted"/>
<dbReference type="Proteomes" id="UP000053864">
    <property type="component" value="Unassembled WGS sequence"/>
</dbReference>
<protein>
    <submittedName>
        <fullName evidence="2">Uncharacterized protein</fullName>
    </submittedName>
</protein>
<accession>W2HVF6</accession>
<sequence>RSSRSLILCTKTEQHKEAEEKKDVRSHTYSRNPGERDSSAEAEGFTTQETCRTKQNGSCGTAALVGGVDST</sequence>
<reference evidence="2" key="1">
    <citation type="submission" date="2013-11" db="EMBL/GenBank/DDBJ databases">
        <title>The Genome Sequence of Phytophthora parasitica CJ05E6.</title>
        <authorList>
            <consortium name="The Broad Institute Genomics Platform"/>
            <person name="Russ C."/>
            <person name="Tyler B."/>
            <person name="Panabieres F."/>
            <person name="Shan W."/>
            <person name="Tripathy S."/>
            <person name="Grunwald N."/>
            <person name="Machado M."/>
            <person name="Johnson C.S."/>
            <person name="Arredondo F."/>
            <person name="Hong C."/>
            <person name="Coffey M."/>
            <person name="Young S.K."/>
            <person name="Zeng Q."/>
            <person name="Gargeya S."/>
            <person name="Fitzgerald M."/>
            <person name="Abouelleil A."/>
            <person name="Alvarado L."/>
            <person name="Chapman S.B."/>
            <person name="Gainer-Dewar J."/>
            <person name="Goldberg J."/>
            <person name="Griggs A."/>
            <person name="Gujja S."/>
            <person name="Hansen M."/>
            <person name="Howarth C."/>
            <person name="Imamovic A."/>
            <person name="Ireland A."/>
            <person name="Larimer J."/>
            <person name="McCowan C."/>
            <person name="Murphy C."/>
            <person name="Pearson M."/>
            <person name="Poon T.W."/>
            <person name="Priest M."/>
            <person name="Roberts A."/>
            <person name="Saif S."/>
            <person name="Shea T."/>
            <person name="Sykes S."/>
            <person name="Wortman J."/>
            <person name="Nusbaum C."/>
            <person name="Birren B."/>
        </authorList>
    </citation>
    <scope>NUCLEOTIDE SEQUENCE [LARGE SCALE GENOMIC DNA]</scope>
    <source>
        <strain evidence="2">CJ05E6</strain>
    </source>
</reference>
<feature type="region of interest" description="Disordered" evidence="1">
    <location>
        <begin position="1"/>
        <end position="58"/>
    </location>
</feature>
<name>W2HVF6_PHYNI</name>
<feature type="non-terminal residue" evidence="2">
    <location>
        <position position="1"/>
    </location>
</feature>
<dbReference type="AlphaFoldDB" id="W2HVF6"/>
<organism evidence="2">
    <name type="scientific">Phytophthora nicotianae</name>
    <name type="common">Potato buckeye rot agent</name>
    <name type="synonym">Phytophthora parasitica</name>
    <dbReference type="NCBI Taxonomy" id="4792"/>
    <lineage>
        <taxon>Eukaryota</taxon>
        <taxon>Sar</taxon>
        <taxon>Stramenopiles</taxon>
        <taxon>Oomycota</taxon>
        <taxon>Peronosporomycetes</taxon>
        <taxon>Peronosporales</taxon>
        <taxon>Peronosporaceae</taxon>
        <taxon>Phytophthora</taxon>
    </lineage>
</organism>
<gene>
    <name evidence="2" type="ORF">L916_20985</name>
</gene>
<dbReference type="EMBL" id="KI676604">
    <property type="protein sequence ID" value="ETL25118.1"/>
    <property type="molecule type" value="Genomic_DNA"/>
</dbReference>
<feature type="compositionally biased region" description="Polar residues" evidence="1">
    <location>
        <begin position="45"/>
        <end position="58"/>
    </location>
</feature>